<keyword evidence="2" id="KW-1185">Reference proteome</keyword>
<dbReference type="Proteomes" id="UP000292118">
    <property type="component" value="Chromosome"/>
</dbReference>
<organism evidence="1 2">
    <name type="scientific">Xylanimonas protaetiae</name>
    <dbReference type="NCBI Taxonomy" id="2509457"/>
    <lineage>
        <taxon>Bacteria</taxon>
        <taxon>Bacillati</taxon>
        <taxon>Actinomycetota</taxon>
        <taxon>Actinomycetes</taxon>
        <taxon>Micrococcales</taxon>
        <taxon>Promicromonosporaceae</taxon>
        <taxon>Xylanimonas</taxon>
    </lineage>
</organism>
<gene>
    <name evidence="1" type="ORF">ET471_00765</name>
</gene>
<dbReference type="RefSeq" id="WP_129186159.1">
    <property type="nucleotide sequence ID" value="NZ_CP035493.1"/>
</dbReference>
<evidence type="ECO:0000313" key="1">
    <source>
        <dbReference type="EMBL" id="QAY68757.1"/>
    </source>
</evidence>
<name>A0A4P6F6D3_9MICO</name>
<dbReference type="EMBL" id="CP035493">
    <property type="protein sequence ID" value="QAY68757.1"/>
    <property type="molecule type" value="Genomic_DNA"/>
</dbReference>
<accession>A0A4P6F6D3</accession>
<dbReference type="KEGG" id="xya:ET471_00765"/>
<reference evidence="1 2" key="1">
    <citation type="submission" date="2019-01" db="EMBL/GenBank/DDBJ databases">
        <title>Genome sequencing of strain FW10M-9.</title>
        <authorList>
            <person name="Heo J."/>
            <person name="Kim S.-J."/>
            <person name="Kim J.-S."/>
            <person name="Hong S.-B."/>
            <person name="Kwon S.-W."/>
        </authorList>
    </citation>
    <scope>NUCLEOTIDE SEQUENCE [LARGE SCALE GENOMIC DNA]</scope>
    <source>
        <strain evidence="1 2">FW10M-9</strain>
    </source>
</reference>
<dbReference type="AlphaFoldDB" id="A0A4P6F6D3"/>
<dbReference type="OrthoDB" id="3781444at2"/>
<protein>
    <submittedName>
        <fullName evidence="1">Uncharacterized protein</fullName>
    </submittedName>
</protein>
<evidence type="ECO:0000313" key="2">
    <source>
        <dbReference type="Proteomes" id="UP000292118"/>
    </source>
</evidence>
<proteinExistence type="predicted"/>
<sequence length="124" mass="13732">MTDLESVATSIVLDADKREFERWRRDGWTQQGSTRLVEVDLVDVSLDNSDPSTGRVPVVQFDVCYDISSGDVVDASGNSVAPPDQPVRGWERLRVANYNWDMDPAGAWRVSSAETLEQAPCDAD</sequence>